<evidence type="ECO:0000313" key="4">
    <source>
        <dbReference type="EMBL" id="SCA57583.1"/>
    </source>
</evidence>
<proteinExistence type="predicted"/>
<evidence type="ECO:0000259" key="3">
    <source>
        <dbReference type="PROSITE" id="PS50883"/>
    </source>
</evidence>
<dbReference type="InterPro" id="IPR001789">
    <property type="entry name" value="Sig_transdc_resp-reg_receiver"/>
</dbReference>
<keyword evidence="5" id="KW-1185">Reference proteome</keyword>
<dbReference type="EMBL" id="FLYE01000045">
    <property type="protein sequence ID" value="SCA57583.1"/>
    <property type="molecule type" value="Genomic_DNA"/>
</dbReference>
<dbReference type="AlphaFoldDB" id="A0A1C3RK32"/>
<dbReference type="InterPro" id="IPR001633">
    <property type="entry name" value="EAL_dom"/>
</dbReference>
<feature type="modified residue" description="4-aspartylphosphate" evidence="1">
    <location>
        <position position="55"/>
    </location>
</feature>
<protein>
    <submittedName>
        <fullName evidence="4">Putative diguanylate phosphodiesterase (EAL domain) with Response Regulator Receiver modulation</fullName>
    </submittedName>
</protein>
<dbReference type="InterPro" id="IPR011006">
    <property type="entry name" value="CheY-like_superfamily"/>
</dbReference>
<evidence type="ECO:0000256" key="1">
    <source>
        <dbReference type="PROSITE-ProRule" id="PRU00169"/>
    </source>
</evidence>
<evidence type="ECO:0000313" key="5">
    <source>
        <dbReference type="Proteomes" id="UP000231658"/>
    </source>
</evidence>
<dbReference type="SUPFAM" id="SSF52172">
    <property type="entry name" value="CheY-like"/>
    <property type="match status" value="1"/>
</dbReference>
<sequence>MSSNRSLIVFDDDEEIRQLISLLAAKEGFEVETAAELKEFKEKVDKMKPDVIIQDLSLSDCDGIEVLRYLGSIGCKSAIALISSFDERLLKSAMNLGSDFGLEVIGNIRKPITGAGLREVLANVPHTTKAVRESDLNNAINTDRLFLTFQPKVDMNTKAVTSAEALVRWQEPDRGLIFPDEFITLAEQSGLIEPMTYQVLDLAVKEAASWKDKGFDIAVAVNLSAASLIDLDFPMKVAQTLEKYGLPANQLILEVTETSAMIDAQKTLDILTRLRIKGISVSIDDFGTGYSSLVELHRMPFSELKIDRSFVMDAHKDKDSRIIINAILGLAKALGLKVVAEGVETQEHWDFLKDAGCDIAQGYLMGKPMVSADFTAWVQDWKSKL</sequence>
<dbReference type="OrthoDB" id="9814202at2"/>
<gene>
    <name evidence="4" type="ORF">MTBPR1_60096</name>
</gene>
<organism evidence="4 5">
    <name type="scientific">Candidatus Terasakiella magnetica</name>
    <dbReference type="NCBI Taxonomy" id="1867952"/>
    <lineage>
        <taxon>Bacteria</taxon>
        <taxon>Pseudomonadati</taxon>
        <taxon>Pseudomonadota</taxon>
        <taxon>Alphaproteobacteria</taxon>
        <taxon>Rhodospirillales</taxon>
        <taxon>Terasakiellaceae</taxon>
        <taxon>Terasakiella</taxon>
    </lineage>
</organism>
<dbReference type="PROSITE" id="PS50883">
    <property type="entry name" value="EAL"/>
    <property type="match status" value="1"/>
</dbReference>
<dbReference type="Gene3D" id="3.20.20.450">
    <property type="entry name" value="EAL domain"/>
    <property type="match status" value="1"/>
</dbReference>
<reference evidence="4 5" key="1">
    <citation type="submission" date="2016-07" db="EMBL/GenBank/DDBJ databases">
        <authorList>
            <person name="Lefevre C.T."/>
        </authorList>
    </citation>
    <scope>NUCLEOTIDE SEQUENCE [LARGE SCALE GENOMIC DNA]</scope>
    <source>
        <strain evidence="4">PR1</strain>
    </source>
</reference>
<dbReference type="PROSITE" id="PS50110">
    <property type="entry name" value="RESPONSE_REGULATORY"/>
    <property type="match status" value="1"/>
</dbReference>
<dbReference type="Proteomes" id="UP000231658">
    <property type="component" value="Unassembled WGS sequence"/>
</dbReference>
<accession>A0A1C3RK32</accession>
<dbReference type="Pfam" id="PF00072">
    <property type="entry name" value="Response_reg"/>
    <property type="match status" value="1"/>
</dbReference>
<dbReference type="STRING" id="1867952.MTBPR1_60096"/>
<evidence type="ECO:0000259" key="2">
    <source>
        <dbReference type="PROSITE" id="PS50110"/>
    </source>
</evidence>
<dbReference type="CDD" id="cd01948">
    <property type="entry name" value="EAL"/>
    <property type="match status" value="1"/>
</dbReference>
<keyword evidence="1" id="KW-0597">Phosphoprotein</keyword>
<feature type="domain" description="EAL" evidence="3">
    <location>
        <begin position="129"/>
        <end position="382"/>
    </location>
</feature>
<dbReference type="FunFam" id="3.20.20.450:FF:000001">
    <property type="entry name" value="Cyclic di-GMP phosphodiesterase yahA"/>
    <property type="match status" value="1"/>
</dbReference>
<dbReference type="SMART" id="SM00448">
    <property type="entry name" value="REC"/>
    <property type="match status" value="1"/>
</dbReference>
<dbReference type="PANTHER" id="PTHR33121:SF79">
    <property type="entry name" value="CYCLIC DI-GMP PHOSPHODIESTERASE PDED-RELATED"/>
    <property type="match status" value="1"/>
</dbReference>
<dbReference type="PANTHER" id="PTHR33121">
    <property type="entry name" value="CYCLIC DI-GMP PHOSPHODIESTERASE PDEF"/>
    <property type="match status" value="1"/>
</dbReference>
<feature type="domain" description="Response regulatory" evidence="2">
    <location>
        <begin position="6"/>
        <end position="125"/>
    </location>
</feature>
<name>A0A1C3RK32_9PROT</name>
<dbReference type="SMART" id="SM00052">
    <property type="entry name" value="EAL"/>
    <property type="match status" value="1"/>
</dbReference>
<dbReference type="InterPro" id="IPR050706">
    <property type="entry name" value="Cyclic-di-GMP_PDE-like"/>
</dbReference>
<dbReference type="GO" id="GO:0071111">
    <property type="term" value="F:cyclic-guanylate-specific phosphodiesterase activity"/>
    <property type="evidence" value="ECO:0007669"/>
    <property type="project" value="InterPro"/>
</dbReference>
<dbReference type="SUPFAM" id="SSF141868">
    <property type="entry name" value="EAL domain-like"/>
    <property type="match status" value="1"/>
</dbReference>
<dbReference type="GO" id="GO:0000160">
    <property type="term" value="P:phosphorelay signal transduction system"/>
    <property type="evidence" value="ECO:0007669"/>
    <property type="project" value="InterPro"/>
</dbReference>
<dbReference type="InterPro" id="IPR035919">
    <property type="entry name" value="EAL_sf"/>
</dbReference>
<dbReference type="RefSeq" id="WP_069189602.1">
    <property type="nucleotide sequence ID" value="NZ_FLYE01000045.1"/>
</dbReference>
<dbReference type="Pfam" id="PF00563">
    <property type="entry name" value="EAL"/>
    <property type="match status" value="1"/>
</dbReference>
<dbReference type="Gene3D" id="3.40.50.2300">
    <property type="match status" value="1"/>
</dbReference>